<dbReference type="GO" id="GO:0006508">
    <property type="term" value="P:proteolysis"/>
    <property type="evidence" value="ECO:0007669"/>
    <property type="project" value="InterPro"/>
</dbReference>
<name>A0A368F8W1_ANCCA</name>
<feature type="region of interest" description="Disordered" evidence="3">
    <location>
        <begin position="1"/>
        <end position="32"/>
    </location>
</feature>
<feature type="compositionally biased region" description="Polar residues" evidence="3">
    <location>
        <begin position="1"/>
        <end position="13"/>
    </location>
</feature>
<feature type="region of interest" description="Disordered" evidence="3">
    <location>
        <begin position="700"/>
        <end position="733"/>
    </location>
</feature>
<dbReference type="InterPro" id="IPR001995">
    <property type="entry name" value="Peptidase_A2_cat"/>
</dbReference>
<dbReference type="InterPro" id="IPR036875">
    <property type="entry name" value="Znf_CCHC_sf"/>
</dbReference>
<dbReference type="PROSITE" id="PS50175">
    <property type="entry name" value="ASP_PROT_RETROV"/>
    <property type="match status" value="1"/>
</dbReference>
<reference evidence="6 7" key="1">
    <citation type="submission" date="2014-10" db="EMBL/GenBank/DDBJ databases">
        <title>Draft genome of the hookworm Ancylostoma caninum.</title>
        <authorList>
            <person name="Mitreva M."/>
        </authorList>
    </citation>
    <scope>NUCLEOTIDE SEQUENCE [LARGE SCALE GENOMIC DNA]</scope>
    <source>
        <strain evidence="6 7">Baltimore</strain>
    </source>
</reference>
<dbReference type="SUPFAM" id="SSF50630">
    <property type="entry name" value="Acid proteases"/>
    <property type="match status" value="1"/>
</dbReference>
<gene>
    <name evidence="6" type="ORF">ANCCAN_26806</name>
</gene>
<dbReference type="GO" id="GO:0003676">
    <property type="term" value="F:nucleic acid binding"/>
    <property type="evidence" value="ECO:0007669"/>
    <property type="project" value="InterPro"/>
</dbReference>
<protein>
    <submittedName>
        <fullName evidence="6">Zinc knuckle</fullName>
    </submittedName>
</protein>
<feature type="compositionally biased region" description="Basic and acidic residues" evidence="3">
    <location>
        <begin position="708"/>
        <end position="732"/>
    </location>
</feature>
<dbReference type="SUPFAM" id="SSF57756">
    <property type="entry name" value="Retrovirus zinc finger-like domains"/>
    <property type="match status" value="1"/>
</dbReference>
<dbReference type="PROSITE" id="PS50158">
    <property type="entry name" value="ZF_CCHC"/>
    <property type="match status" value="1"/>
</dbReference>
<evidence type="ECO:0000259" key="4">
    <source>
        <dbReference type="PROSITE" id="PS50158"/>
    </source>
</evidence>
<evidence type="ECO:0000259" key="5">
    <source>
        <dbReference type="PROSITE" id="PS50175"/>
    </source>
</evidence>
<dbReference type="OrthoDB" id="5845286at2759"/>
<accession>A0A368F8W1</accession>
<keyword evidence="2" id="KW-0479">Metal-binding</keyword>
<dbReference type="GO" id="GO:0005737">
    <property type="term" value="C:cytoplasm"/>
    <property type="evidence" value="ECO:0007669"/>
    <property type="project" value="UniProtKB-ARBA"/>
</dbReference>
<dbReference type="InterPro" id="IPR001969">
    <property type="entry name" value="Aspartic_peptidase_AS"/>
</dbReference>
<dbReference type="GO" id="GO:0008270">
    <property type="term" value="F:zinc ion binding"/>
    <property type="evidence" value="ECO:0007669"/>
    <property type="project" value="UniProtKB-KW"/>
</dbReference>
<dbReference type="InterPro" id="IPR021109">
    <property type="entry name" value="Peptidase_aspartic_dom_sf"/>
</dbReference>
<dbReference type="GO" id="GO:0019899">
    <property type="term" value="F:enzyme binding"/>
    <property type="evidence" value="ECO:0007669"/>
    <property type="project" value="UniProtKB-ARBA"/>
</dbReference>
<keyword evidence="2" id="KW-0862">Zinc</keyword>
<feature type="compositionally biased region" description="Polar residues" evidence="3">
    <location>
        <begin position="57"/>
        <end position="67"/>
    </location>
</feature>
<dbReference type="SMART" id="SM00343">
    <property type="entry name" value="ZnF_C2HC"/>
    <property type="match status" value="1"/>
</dbReference>
<evidence type="ECO:0000256" key="2">
    <source>
        <dbReference type="PROSITE-ProRule" id="PRU00047"/>
    </source>
</evidence>
<evidence type="ECO:0000313" key="6">
    <source>
        <dbReference type="EMBL" id="RCN27459.1"/>
    </source>
</evidence>
<keyword evidence="2" id="KW-0863">Zinc-finger</keyword>
<proteinExistence type="predicted"/>
<feature type="region of interest" description="Disordered" evidence="3">
    <location>
        <begin position="50"/>
        <end position="75"/>
    </location>
</feature>
<dbReference type="AlphaFoldDB" id="A0A368F8W1"/>
<dbReference type="GO" id="GO:0004190">
    <property type="term" value="F:aspartic-type endopeptidase activity"/>
    <property type="evidence" value="ECO:0007669"/>
    <property type="project" value="InterPro"/>
</dbReference>
<dbReference type="Proteomes" id="UP000252519">
    <property type="component" value="Unassembled WGS sequence"/>
</dbReference>
<keyword evidence="1" id="KW-0378">Hydrolase</keyword>
<dbReference type="Gene3D" id="2.40.70.10">
    <property type="entry name" value="Acid Proteases"/>
    <property type="match status" value="1"/>
</dbReference>
<evidence type="ECO:0000256" key="1">
    <source>
        <dbReference type="ARBA" id="ARBA00022801"/>
    </source>
</evidence>
<dbReference type="STRING" id="29170.A0A368F8W1"/>
<evidence type="ECO:0000256" key="3">
    <source>
        <dbReference type="SAM" id="MobiDB-lite"/>
    </source>
</evidence>
<organism evidence="6 7">
    <name type="scientific">Ancylostoma caninum</name>
    <name type="common">Dog hookworm</name>
    <dbReference type="NCBI Taxonomy" id="29170"/>
    <lineage>
        <taxon>Eukaryota</taxon>
        <taxon>Metazoa</taxon>
        <taxon>Ecdysozoa</taxon>
        <taxon>Nematoda</taxon>
        <taxon>Chromadorea</taxon>
        <taxon>Rhabditida</taxon>
        <taxon>Rhabditina</taxon>
        <taxon>Rhabditomorpha</taxon>
        <taxon>Strongyloidea</taxon>
        <taxon>Ancylostomatidae</taxon>
        <taxon>Ancylostomatinae</taxon>
        <taxon>Ancylostoma</taxon>
    </lineage>
</organism>
<dbReference type="PROSITE" id="PS00141">
    <property type="entry name" value="ASP_PROTEASE"/>
    <property type="match status" value="1"/>
</dbReference>
<feature type="domain" description="CCHC-type" evidence="4">
    <location>
        <begin position="35"/>
        <end position="51"/>
    </location>
</feature>
<comment type="caution">
    <text evidence="6">The sequence shown here is derived from an EMBL/GenBank/DDBJ whole genome shotgun (WGS) entry which is preliminary data.</text>
</comment>
<dbReference type="EMBL" id="JOJR01004100">
    <property type="protein sequence ID" value="RCN27459.1"/>
    <property type="molecule type" value="Genomic_DNA"/>
</dbReference>
<dbReference type="Gene3D" id="4.10.60.10">
    <property type="entry name" value="Zinc finger, CCHC-type"/>
    <property type="match status" value="1"/>
</dbReference>
<dbReference type="InterPro" id="IPR001878">
    <property type="entry name" value="Znf_CCHC"/>
</dbReference>
<sequence length="810" mass="90560">MVRSSQAETRPQTSKAGGNGSSGAKGQAGKRDELRRCYNCGKIGHVAAECRHPPRQGQGNKDQTTSALDGRGGNQARSASSYLTMVESWSCTSVVDGSVHSCPLFGYRCVTPVTIMGLSATALLDTGSETSIIPAQFLKRAAAKGVNLDAYVERLESPPVNIRDASGNTMKLFDTIRVAITVNDKLEFIPFFVAKGLDDVIVLGTNALEAFGIGLSSKERHGPSEDVRRHEQQELHEAALVKERVYVPPGKMSYVTLTRVSAVDEPMLWSAHPLISHGVCRVTPEGEVCVPVLNNTEEPVIFHEKDKIGEWRNESWITPKHVDASNDMLDLNLQKKWQDRQERLEELLRMLHSDSTPPKRLKKLISKSRPGSDGDTSALSMFFTCPNKRHVEGVDYDFDCSVRNMTFKDVVPEAEDTIGRLIFGNIFELARLISIYECERNADKKRFRMKDRKFLFITATGVQKAFTFFKRHCDHVCRSLALHDGAPVMLPYAETTEIPIEQLNDLNSEGIKFAMAHSWSDVTVKEATQKILILLPEGFRSLPSMVVPEETVEYGIYQRFSEIADMISRAEPRSIIFVGPTHDLPLHRASWMKLATIFAKSALAGAKVVVVAPPRGEEAWNQARMDAREMAEVARGSAMSMKHNIVCMIPLVESTTEPFQSMGLHPRSSATDMYPQIAIVDFMNCLREFVRAEVEVPETRLAKNNHPQPERNPRHGRHHSNDDISQRTRDGGVTKNYHVKKTFRRNPLNCVVPNMSNNTNPNLMLSSVMPHFMHPQSLAFMNSPVVPFISTNRGRGFRSRTSRGRGGYPY</sequence>
<dbReference type="Pfam" id="PF00098">
    <property type="entry name" value="zf-CCHC"/>
    <property type="match status" value="1"/>
</dbReference>
<dbReference type="CDD" id="cd00303">
    <property type="entry name" value="retropepsin_like"/>
    <property type="match status" value="1"/>
</dbReference>
<keyword evidence="7" id="KW-1185">Reference proteome</keyword>
<evidence type="ECO:0000313" key="7">
    <source>
        <dbReference type="Proteomes" id="UP000252519"/>
    </source>
</evidence>
<feature type="domain" description="Peptidase A2" evidence="5">
    <location>
        <begin position="120"/>
        <end position="207"/>
    </location>
</feature>